<gene>
    <name evidence="5" type="ORF">C7437_1011229</name>
</gene>
<dbReference type="EMBL" id="QKZI01000001">
    <property type="protein sequence ID" value="PZX08106.1"/>
    <property type="molecule type" value="Genomic_DNA"/>
</dbReference>
<keyword evidence="2 3" id="KW-0238">DNA-binding</keyword>
<comment type="caution">
    <text evidence="5">The sequence shown here is derived from an EMBL/GenBank/DDBJ whole genome shotgun (WGS) entry which is preliminary data.</text>
</comment>
<accession>A0A2W7PIE8</accession>
<dbReference type="AlphaFoldDB" id="A0A2W7PIE8"/>
<dbReference type="PANTHER" id="PTHR43479">
    <property type="entry name" value="ACREF/ENVCD OPERON REPRESSOR-RELATED"/>
    <property type="match status" value="1"/>
</dbReference>
<dbReference type="PROSITE" id="PS50977">
    <property type="entry name" value="HTH_TETR_2"/>
    <property type="match status" value="1"/>
</dbReference>
<dbReference type="Proteomes" id="UP000248646">
    <property type="component" value="Unassembled WGS sequence"/>
</dbReference>
<feature type="domain" description="HTH tetR-type" evidence="4">
    <location>
        <begin position="6"/>
        <end position="66"/>
    </location>
</feature>
<feature type="DNA-binding region" description="H-T-H motif" evidence="3">
    <location>
        <begin position="29"/>
        <end position="48"/>
    </location>
</feature>
<keyword evidence="6" id="KW-1185">Reference proteome</keyword>
<dbReference type="InterPro" id="IPR050624">
    <property type="entry name" value="HTH-type_Tx_Regulator"/>
</dbReference>
<dbReference type="Pfam" id="PF00440">
    <property type="entry name" value="TetR_N"/>
    <property type="match status" value="1"/>
</dbReference>
<dbReference type="InterPro" id="IPR023772">
    <property type="entry name" value="DNA-bd_HTH_TetR-type_CS"/>
</dbReference>
<evidence type="ECO:0000313" key="6">
    <source>
        <dbReference type="Proteomes" id="UP000248646"/>
    </source>
</evidence>
<dbReference type="GO" id="GO:0003677">
    <property type="term" value="F:DNA binding"/>
    <property type="evidence" value="ECO:0007669"/>
    <property type="project" value="UniProtKB-UniRule"/>
</dbReference>
<organism evidence="5 6">
    <name type="scientific">Psychrobacillus insolitus</name>
    <dbReference type="NCBI Taxonomy" id="1461"/>
    <lineage>
        <taxon>Bacteria</taxon>
        <taxon>Bacillati</taxon>
        <taxon>Bacillota</taxon>
        <taxon>Bacilli</taxon>
        <taxon>Bacillales</taxon>
        <taxon>Bacillaceae</taxon>
        <taxon>Psychrobacillus</taxon>
    </lineage>
</organism>
<proteinExistence type="predicted"/>
<reference evidence="5 6" key="1">
    <citation type="submission" date="2018-06" db="EMBL/GenBank/DDBJ databases">
        <title>Genomic Encyclopedia of Type Strains, Phase IV (KMG-IV): sequencing the most valuable type-strain genomes for metagenomic binning, comparative biology and taxonomic classification.</title>
        <authorList>
            <person name="Goeker M."/>
        </authorList>
    </citation>
    <scope>NUCLEOTIDE SEQUENCE [LARGE SCALE GENOMIC DNA]</scope>
    <source>
        <strain evidence="5 6">DSM 5</strain>
    </source>
</reference>
<evidence type="ECO:0000313" key="5">
    <source>
        <dbReference type="EMBL" id="PZX08106.1"/>
    </source>
</evidence>
<evidence type="ECO:0000256" key="1">
    <source>
        <dbReference type="ARBA" id="ARBA00022491"/>
    </source>
</evidence>
<dbReference type="Gene3D" id="1.10.357.10">
    <property type="entry name" value="Tetracycline Repressor, domain 2"/>
    <property type="match status" value="1"/>
</dbReference>
<dbReference type="PRINTS" id="PR00455">
    <property type="entry name" value="HTHTETR"/>
</dbReference>
<protein>
    <submittedName>
        <fullName evidence="5">TetR family transcriptional regulator</fullName>
    </submittedName>
</protein>
<sequence>MGDTMSEKKILIIDKSVELFAKNGFESTSVQDITKACGISKGAFYLHFESKNSLLISIFQLFLDKFTEKVSSALQMEVSPKDKLELFLRIQFEETDHYSNFILMLLREQTKPDNNDLFLLMKKMDTQLNDNLSTLLVDIYGEDIENHLVDMIIMIKGLMKGYSELIVMCDSNFDHSKLARYLLSRIDSLVAGLTTPFLETNFFNKNNPELDCSKS</sequence>
<dbReference type="InterPro" id="IPR001647">
    <property type="entry name" value="HTH_TetR"/>
</dbReference>
<dbReference type="InterPro" id="IPR009057">
    <property type="entry name" value="Homeodomain-like_sf"/>
</dbReference>
<dbReference type="SUPFAM" id="SSF46689">
    <property type="entry name" value="Homeodomain-like"/>
    <property type="match status" value="1"/>
</dbReference>
<keyword evidence="1" id="KW-0678">Repressor</keyword>
<dbReference type="PROSITE" id="PS01081">
    <property type="entry name" value="HTH_TETR_1"/>
    <property type="match status" value="1"/>
</dbReference>
<dbReference type="PANTHER" id="PTHR43479:SF22">
    <property type="entry name" value="TRANSCRIPTIONAL REGULATOR, TETR FAMILY"/>
    <property type="match status" value="1"/>
</dbReference>
<name>A0A2W7PIE8_9BACI</name>
<evidence type="ECO:0000256" key="2">
    <source>
        <dbReference type="ARBA" id="ARBA00023125"/>
    </source>
</evidence>
<evidence type="ECO:0000256" key="3">
    <source>
        <dbReference type="PROSITE-ProRule" id="PRU00335"/>
    </source>
</evidence>
<evidence type="ECO:0000259" key="4">
    <source>
        <dbReference type="PROSITE" id="PS50977"/>
    </source>
</evidence>